<feature type="transmembrane region" description="Helical" evidence="10">
    <location>
        <begin position="66"/>
        <end position="83"/>
    </location>
</feature>
<evidence type="ECO:0000256" key="8">
    <source>
        <dbReference type="ARBA" id="ARBA00035585"/>
    </source>
</evidence>
<dbReference type="RefSeq" id="WP_147058247.1">
    <property type="nucleotide sequence ID" value="NZ_BJYL01000029.1"/>
</dbReference>
<protein>
    <recommendedName>
        <fullName evidence="10">Fluoride-specific ion channel FluC</fullName>
    </recommendedName>
</protein>
<comment type="function">
    <text evidence="9 10">Fluoride-specific ion channel. Important for reducing fluoride concentration in the cell, thus reducing its toxicity.</text>
</comment>
<feature type="transmembrane region" description="Helical" evidence="10">
    <location>
        <begin position="33"/>
        <end position="54"/>
    </location>
</feature>
<dbReference type="PANTHER" id="PTHR28259">
    <property type="entry name" value="FLUORIDE EXPORT PROTEIN 1-RELATED"/>
    <property type="match status" value="1"/>
</dbReference>
<evidence type="ECO:0000256" key="1">
    <source>
        <dbReference type="ARBA" id="ARBA00004651"/>
    </source>
</evidence>
<keyword evidence="6 10" id="KW-0407">Ion channel</keyword>
<dbReference type="InterPro" id="IPR003691">
    <property type="entry name" value="FluC"/>
</dbReference>
<comment type="similarity">
    <text evidence="7 10">Belongs to the fluoride channel Fluc/FEX (TC 1.A.43) family.</text>
</comment>
<evidence type="ECO:0000256" key="10">
    <source>
        <dbReference type="HAMAP-Rule" id="MF_00454"/>
    </source>
</evidence>
<keyword evidence="5 10" id="KW-0472">Membrane</keyword>
<reference evidence="11 12" key="1">
    <citation type="submission" date="2019-07" db="EMBL/GenBank/DDBJ databases">
        <title>Whole genome shotgun sequence of Sporosarcina luteola NBRC 105378.</title>
        <authorList>
            <person name="Hosoyama A."/>
            <person name="Uohara A."/>
            <person name="Ohji S."/>
            <person name="Ichikawa N."/>
        </authorList>
    </citation>
    <scope>NUCLEOTIDE SEQUENCE [LARGE SCALE GENOMIC DNA]</scope>
    <source>
        <strain evidence="11 12">NBRC 105378</strain>
    </source>
</reference>
<dbReference type="EMBL" id="BJYL01000029">
    <property type="protein sequence ID" value="GEN83893.1"/>
    <property type="molecule type" value="Genomic_DNA"/>
</dbReference>
<name>A0A511Z8Z8_9BACL</name>
<sequence>MKKAFFVGIAGALGAICRVGIGELIGVSSDFPFATFAVNMAGTFLLCFLSAGVIQRITANEELRTAITTGFLGSFTTFSAFSMETVSLFQNSHLLFALLYIAGSILGGLMFGIAGMRAGWKVVRG</sequence>
<keyword evidence="2 10" id="KW-1003">Cell membrane</keyword>
<feature type="binding site" evidence="10">
    <location>
        <position position="73"/>
    </location>
    <ligand>
        <name>Na(+)</name>
        <dbReference type="ChEBI" id="CHEBI:29101"/>
        <note>structural</note>
    </ligand>
</feature>
<comment type="subcellular location">
    <subcellularLocation>
        <location evidence="1 10">Cell membrane</location>
        <topology evidence="1 10">Multi-pass membrane protein</topology>
    </subcellularLocation>
</comment>
<evidence type="ECO:0000313" key="11">
    <source>
        <dbReference type="EMBL" id="GEN83893.1"/>
    </source>
</evidence>
<keyword evidence="10" id="KW-0915">Sodium</keyword>
<dbReference type="GO" id="GO:0140114">
    <property type="term" value="P:cellular detoxification of fluoride"/>
    <property type="evidence" value="ECO:0007669"/>
    <property type="project" value="UniProtKB-UniRule"/>
</dbReference>
<dbReference type="GO" id="GO:0046872">
    <property type="term" value="F:metal ion binding"/>
    <property type="evidence" value="ECO:0007669"/>
    <property type="project" value="UniProtKB-KW"/>
</dbReference>
<gene>
    <name evidence="10" type="primary">fluC</name>
    <name evidence="10" type="synonym">crcB</name>
    <name evidence="11" type="ORF">SLU01_22050</name>
</gene>
<dbReference type="AlphaFoldDB" id="A0A511Z8Z8"/>
<dbReference type="PANTHER" id="PTHR28259:SF1">
    <property type="entry name" value="FLUORIDE EXPORT PROTEIN 1-RELATED"/>
    <property type="match status" value="1"/>
</dbReference>
<keyword evidence="10" id="KW-0813">Transport</keyword>
<evidence type="ECO:0000256" key="6">
    <source>
        <dbReference type="ARBA" id="ARBA00023303"/>
    </source>
</evidence>
<feature type="binding site" evidence="10">
    <location>
        <position position="76"/>
    </location>
    <ligand>
        <name>Na(+)</name>
        <dbReference type="ChEBI" id="CHEBI:29101"/>
        <note>structural</note>
    </ligand>
</feature>
<comment type="activity regulation">
    <text evidence="10">Na(+) is not transported, but it plays an essential structural role and its presence is essential for fluoride channel function.</text>
</comment>
<comment type="caution">
    <text evidence="11">The sequence shown here is derived from an EMBL/GenBank/DDBJ whole genome shotgun (WGS) entry which is preliminary data.</text>
</comment>
<organism evidence="11 12">
    <name type="scientific">Sporosarcina luteola</name>
    <dbReference type="NCBI Taxonomy" id="582850"/>
    <lineage>
        <taxon>Bacteria</taxon>
        <taxon>Bacillati</taxon>
        <taxon>Bacillota</taxon>
        <taxon>Bacilli</taxon>
        <taxon>Bacillales</taxon>
        <taxon>Caryophanaceae</taxon>
        <taxon>Sporosarcina</taxon>
    </lineage>
</organism>
<dbReference type="OrthoDB" id="9815830at2"/>
<dbReference type="GO" id="GO:0005886">
    <property type="term" value="C:plasma membrane"/>
    <property type="evidence" value="ECO:0007669"/>
    <property type="project" value="UniProtKB-SubCell"/>
</dbReference>
<evidence type="ECO:0000256" key="9">
    <source>
        <dbReference type="ARBA" id="ARBA00049940"/>
    </source>
</evidence>
<accession>A0A511Z8Z8</accession>
<evidence type="ECO:0000256" key="4">
    <source>
        <dbReference type="ARBA" id="ARBA00022989"/>
    </source>
</evidence>
<dbReference type="Proteomes" id="UP000321901">
    <property type="component" value="Unassembled WGS sequence"/>
</dbReference>
<evidence type="ECO:0000313" key="12">
    <source>
        <dbReference type="Proteomes" id="UP000321901"/>
    </source>
</evidence>
<dbReference type="HAMAP" id="MF_00454">
    <property type="entry name" value="FluC"/>
    <property type="match status" value="1"/>
</dbReference>
<keyword evidence="10" id="KW-0479">Metal-binding</keyword>
<evidence type="ECO:0000256" key="5">
    <source>
        <dbReference type="ARBA" id="ARBA00023136"/>
    </source>
</evidence>
<comment type="catalytic activity">
    <reaction evidence="8">
        <text>fluoride(in) = fluoride(out)</text>
        <dbReference type="Rhea" id="RHEA:76159"/>
        <dbReference type="ChEBI" id="CHEBI:17051"/>
    </reaction>
    <physiologicalReaction direction="left-to-right" evidence="8">
        <dbReference type="Rhea" id="RHEA:76160"/>
    </physiologicalReaction>
</comment>
<dbReference type="Pfam" id="PF02537">
    <property type="entry name" value="CRCB"/>
    <property type="match status" value="1"/>
</dbReference>
<evidence type="ECO:0000256" key="7">
    <source>
        <dbReference type="ARBA" id="ARBA00035120"/>
    </source>
</evidence>
<keyword evidence="4 10" id="KW-1133">Transmembrane helix</keyword>
<keyword evidence="12" id="KW-1185">Reference proteome</keyword>
<keyword evidence="3 10" id="KW-0812">Transmembrane</keyword>
<feature type="transmembrane region" description="Helical" evidence="10">
    <location>
        <begin position="95"/>
        <end position="116"/>
    </location>
</feature>
<proteinExistence type="inferred from homology"/>
<keyword evidence="10" id="KW-0406">Ion transport</keyword>
<evidence type="ECO:0000256" key="2">
    <source>
        <dbReference type="ARBA" id="ARBA00022475"/>
    </source>
</evidence>
<evidence type="ECO:0000256" key="3">
    <source>
        <dbReference type="ARBA" id="ARBA00022692"/>
    </source>
</evidence>
<dbReference type="GO" id="GO:0062054">
    <property type="term" value="F:fluoride channel activity"/>
    <property type="evidence" value="ECO:0007669"/>
    <property type="project" value="UniProtKB-UniRule"/>
</dbReference>